<name>A0A7X1G685_9PSED</name>
<dbReference type="EMBL" id="JACMYH010000003">
    <property type="protein sequence ID" value="MBC2679195.1"/>
    <property type="molecule type" value="Genomic_DNA"/>
</dbReference>
<comment type="caution">
    <text evidence="5">The sequence shown here is derived from an EMBL/GenBank/DDBJ whole genome shotgun (WGS) entry which is preliminary data.</text>
</comment>
<evidence type="ECO:0000259" key="4">
    <source>
        <dbReference type="Pfam" id="PF05193"/>
    </source>
</evidence>
<dbReference type="Pfam" id="PF05193">
    <property type="entry name" value="Peptidase_M16_C"/>
    <property type="match status" value="1"/>
</dbReference>
<dbReference type="InterPro" id="IPR007863">
    <property type="entry name" value="Peptidase_M16_C"/>
</dbReference>
<feature type="domain" description="Peptidase M16 N-terminal" evidence="3">
    <location>
        <begin position="62"/>
        <end position="172"/>
    </location>
</feature>
<comment type="similarity">
    <text evidence="1">Belongs to the peptidase M16 family.</text>
</comment>
<dbReference type="InterPro" id="IPR011249">
    <property type="entry name" value="Metalloenz_LuxS/M16"/>
</dbReference>
<dbReference type="InterPro" id="IPR011765">
    <property type="entry name" value="Pept_M16_N"/>
</dbReference>
<dbReference type="Proteomes" id="UP000546173">
    <property type="component" value="Unassembled WGS sequence"/>
</dbReference>
<dbReference type="Pfam" id="PF00675">
    <property type="entry name" value="Peptidase_M16"/>
    <property type="match status" value="1"/>
</dbReference>
<keyword evidence="2" id="KW-1133">Transmembrane helix</keyword>
<evidence type="ECO:0000313" key="6">
    <source>
        <dbReference type="Proteomes" id="UP000546173"/>
    </source>
</evidence>
<feature type="transmembrane region" description="Helical" evidence="2">
    <location>
        <begin position="453"/>
        <end position="471"/>
    </location>
</feature>
<keyword evidence="2" id="KW-0472">Membrane</keyword>
<dbReference type="InterPro" id="IPR050361">
    <property type="entry name" value="MPP/UQCRC_Complex"/>
</dbReference>
<protein>
    <submittedName>
        <fullName evidence="5">Insulinase family protein</fullName>
    </submittedName>
</protein>
<evidence type="ECO:0000256" key="2">
    <source>
        <dbReference type="SAM" id="Phobius"/>
    </source>
</evidence>
<dbReference type="PANTHER" id="PTHR11851:SF49">
    <property type="entry name" value="MITOCHONDRIAL-PROCESSING PEPTIDASE SUBUNIT ALPHA"/>
    <property type="match status" value="1"/>
</dbReference>
<dbReference type="AlphaFoldDB" id="A0A7X1G685"/>
<keyword evidence="2" id="KW-0812">Transmembrane</keyword>
<dbReference type="Gene3D" id="3.30.830.10">
    <property type="entry name" value="Metalloenzyme, LuxS/M16 peptidase-like"/>
    <property type="match status" value="2"/>
</dbReference>
<proteinExistence type="inferred from homology"/>
<gene>
    <name evidence="5" type="ORF">H7993_12445</name>
</gene>
<dbReference type="PANTHER" id="PTHR11851">
    <property type="entry name" value="METALLOPROTEASE"/>
    <property type="match status" value="1"/>
</dbReference>
<evidence type="ECO:0000256" key="1">
    <source>
        <dbReference type="ARBA" id="ARBA00007261"/>
    </source>
</evidence>
<reference evidence="5 6" key="1">
    <citation type="submission" date="2020-08" db="EMBL/GenBank/DDBJ databases">
        <title>Pseudomonas sp. nov.</title>
        <authorList>
            <person name="Gieschler S."/>
            <person name="Fiedler G."/>
            <person name="Brinks E."/>
            <person name="Boehnlein C."/>
            <person name="Franz C.M.A.P."/>
            <person name="Kabisch J."/>
        </authorList>
    </citation>
    <scope>NUCLEOTIDE SEQUENCE [LARGE SCALE GENOMIC DNA]</scope>
    <source>
        <strain evidence="5 6">MBT-2</strain>
    </source>
</reference>
<organism evidence="5 6">
    <name type="scientific">Pseudomonas baltica</name>
    <dbReference type="NCBI Taxonomy" id="2762576"/>
    <lineage>
        <taxon>Bacteria</taxon>
        <taxon>Pseudomonadati</taxon>
        <taxon>Pseudomonadota</taxon>
        <taxon>Gammaproteobacteria</taxon>
        <taxon>Pseudomonadales</taxon>
        <taxon>Pseudomonadaceae</taxon>
        <taxon>Pseudomonas</taxon>
    </lineage>
</organism>
<evidence type="ECO:0000313" key="5">
    <source>
        <dbReference type="EMBL" id="MBC2679195.1"/>
    </source>
</evidence>
<evidence type="ECO:0000259" key="3">
    <source>
        <dbReference type="Pfam" id="PF00675"/>
    </source>
</evidence>
<accession>A0A7X1G685</accession>
<keyword evidence="6" id="KW-1185">Reference proteome</keyword>
<sequence length="477" mass="52950">MHERVKSAPGTQHRLLCLWLLAATLLCAGREAVALDRFQVEGYLLPNGLQLLLKPGDERAHVSIRLVVGVGFDDFSCTDQELPHLLEHLLFSGIDEHGEGGLEERMQALGGEWNAFTSSADTTFVIEAPAHNQRKVLDLLLAAVTRTTIDEKALASAKRIIEHEDGGHHSHLQRLLDKPARDSDASSQLAIELGLKCPQPAEVADLTLTQVRDVRQNWYAPNNMSLIVVGGLDKLLPAYLERTWGALDAVEPSDHQDLRSVTHAAEPQAELTRGWLGEDAKLHLYFVEPVLETAHPATLDLLQMYLEWELYRELRLAHGLSYGPWVARESYGDSGLLSLNADVDRADIGQTGLVMGQMIARLRDNGVDAETFKRLKNLAIARQAWAAQGNVALADYYWGALADYTDGRFASPARQLAQVTVEDANTALRQMVGTQGYIRVEKPLLSYDELYRIAWAVLIGMAALLVGLIVWRRAKRR</sequence>
<dbReference type="SUPFAM" id="SSF63411">
    <property type="entry name" value="LuxS/MPP-like metallohydrolase"/>
    <property type="match status" value="2"/>
</dbReference>
<dbReference type="GO" id="GO:0046872">
    <property type="term" value="F:metal ion binding"/>
    <property type="evidence" value="ECO:0007669"/>
    <property type="project" value="InterPro"/>
</dbReference>
<dbReference type="RefSeq" id="WP_185794575.1">
    <property type="nucleotide sequence ID" value="NZ_JACMYH010000003.1"/>
</dbReference>
<feature type="domain" description="Peptidase M16 C-terminal" evidence="4">
    <location>
        <begin position="205"/>
        <end position="377"/>
    </location>
</feature>